<dbReference type="CDD" id="cd06223">
    <property type="entry name" value="PRTases_typeI"/>
    <property type="match status" value="1"/>
</dbReference>
<evidence type="ECO:0000256" key="8">
    <source>
        <dbReference type="PIRNR" id="PIRNR000485"/>
    </source>
</evidence>
<keyword evidence="4 7" id="KW-0808">Transferase</keyword>
<dbReference type="PANTHER" id="PTHR11907">
    <property type="entry name" value="AMIDOPHOSPHORIBOSYLTRANSFERASE"/>
    <property type="match status" value="1"/>
</dbReference>
<feature type="binding site" evidence="7">
    <location>
        <position position="284"/>
    </location>
    <ligand>
        <name>Mg(2+)</name>
        <dbReference type="ChEBI" id="CHEBI:18420"/>
    </ligand>
</feature>
<feature type="binding site" evidence="7">
    <location>
        <position position="433"/>
    </location>
    <ligand>
        <name>[4Fe-4S] cluster</name>
        <dbReference type="ChEBI" id="CHEBI:49883"/>
    </ligand>
</feature>
<evidence type="ECO:0000256" key="3">
    <source>
        <dbReference type="ARBA" id="ARBA00022676"/>
    </source>
</evidence>
<dbReference type="SUPFAM" id="SSF53271">
    <property type="entry name" value="PRTase-like"/>
    <property type="match status" value="1"/>
</dbReference>
<dbReference type="PIRSF" id="PIRSF000485">
    <property type="entry name" value="Amd_phspho_trans"/>
    <property type="match status" value="1"/>
</dbReference>
<sequence>MCGIVGVYSKEPVARDLFYGLNTLQHRGQESCGLAVSHGKDMHCHKGMGLVQEVFREDILKTLTKGNVGIGHVRYSTAGGSTEFNTQPLLGFSKGNRVAMAHNGNLINSQLLRTRLEEDGMMFQTTIDSEVILYLISRYYNGDMVEAVEKTMSYIKGAYSVVILMEDTLVAFRDPYGFRPLVMGKRGDDYIFASETGVIDVLGGEFVRDIEPGEIVIVKDGEMKTHITSQIAPMSSCIFEHIYFARTDAILDGVNTYEFRVKTGEILAKEHKVDADIVVPVPDSGWPGAIGFSKESGIEVKEGLVKNRYMGRTFIKPTQKEREIAVKLKLNPIAQVVKGKKVVLVDDSIVRGTTSKRLIQSIRAAGAKEVHMRITSPPVTHPCYFGIDTPRRKSLIAANSTVEEIREEIGADSLGFISIDGLREAAGKDYKFCKACFDGEYPLDPCVL</sequence>
<evidence type="ECO:0000313" key="10">
    <source>
        <dbReference type="EMBL" id="MBP2027107.1"/>
    </source>
</evidence>
<comment type="pathway">
    <text evidence="1 7 8">Purine metabolism; IMP biosynthesis via de novo pathway; N(1)-(5-phospho-D-ribosyl)glycinamide from 5-phospho-alpha-D-ribose 1-diphosphate: step 1/2.</text>
</comment>
<dbReference type="Pfam" id="PF13537">
    <property type="entry name" value="GATase_7"/>
    <property type="match status" value="1"/>
</dbReference>
<feature type="domain" description="Glutamine amidotransferase type-2" evidence="9">
    <location>
        <begin position="2"/>
        <end position="221"/>
    </location>
</feature>
<dbReference type="CDD" id="cd00715">
    <property type="entry name" value="GPATase_N"/>
    <property type="match status" value="1"/>
</dbReference>
<dbReference type="Proteomes" id="UP001314903">
    <property type="component" value="Unassembled WGS sequence"/>
</dbReference>
<keyword evidence="7" id="KW-0408">Iron</keyword>
<evidence type="ECO:0000256" key="6">
    <source>
        <dbReference type="ARBA" id="ARBA00022962"/>
    </source>
</evidence>
<evidence type="ECO:0000256" key="2">
    <source>
        <dbReference type="ARBA" id="ARBA00010138"/>
    </source>
</evidence>
<evidence type="ECO:0000256" key="7">
    <source>
        <dbReference type="HAMAP-Rule" id="MF_01931"/>
    </source>
</evidence>
<reference evidence="10 11" key="1">
    <citation type="submission" date="2021-03" db="EMBL/GenBank/DDBJ databases">
        <title>Genomic Encyclopedia of Type Strains, Phase IV (KMG-IV): sequencing the most valuable type-strain genomes for metagenomic binning, comparative biology and taxonomic classification.</title>
        <authorList>
            <person name="Goeker M."/>
        </authorList>
    </citation>
    <scope>NUCLEOTIDE SEQUENCE [LARGE SCALE GENOMIC DNA]</scope>
    <source>
        <strain evidence="10 11">DSM 27512</strain>
    </source>
</reference>
<dbReference type="InterPro" id="IPR029055">
    <property type="entry name" value="Ntn_hydrolases_N"/>
</dbReference>
<keyword evidence="5 7" id="KW-0658">Purine biosynthesis</keyword>
<dbReference type="InterPro" id="IPR035584">
    <property type="entry name" value="PurF_N"/>
</dbReference>
<keyword evidence="7" id="KW-0460">Magnesium</keyword>
<comment type="function">
    <text evidence="7">Catalyzes the formation of phosphoribosylamine from phosphoribosylpyrophosphate (PRPP) and glutamine.</text>
</comment>
<evidence type="ECO:0000256" key="5">
    <source>
        <dbReference type="ARBA" id="ARBA00022755"/>
    </source>
</evidence>
<keyword evidence="7" id="KW-0411">Iron-sulfur</keyword>
<gene>
    <name evidence="7" type="primary">purF</name>
    <name evidence="10" type="ORF">J2Z35_000901</name>
</gene>
<keyword evidence="7" id="KW-0479">Metal-binding</keyword>
<dbReference type="InterPro" id="IPR017932">
    <property type="entry name" value="GATase_2_dom"/>
</dbReference>
<comment type="cofactor">
    <cofactor evidence="7">
        <name>[4Fe-4S] cluster</name>
        <dbReference type="ChEBI" id="CHEBI:49883"/>
    </cofactor>
    <text evidence="7">Binds 1 [4Fe-4S] cluster per subunit.</text>
</comment>
<dbReference type="EC" id="2.4.2.14" evidence="7"/>
<dbReference type="InterPro" id="IPR029057">
    <property type="entry name" value="PRTase-like"/>
</dbReference>
<organism evidence="10 11">
    <name type="scientific">Acetoanaerobium pronyense</name>
    <dbReference type="NCBI Taxonomy" id="1482736"/>
    <lineage>
        <taxon>Bacteria</taxon>
        <taxon>Bacillati</taxon>
        <taxon>Bacillota</taxon>
        <taxon>Clostridia</taxon>
        <taxon>Peptostreptococcales</taxon>
        <taxon>Filifactoraceae</taxon>
        <taxon>Acetoanaerobium</taxon>
    </lineage>
</organism>
<dbReference type="HAMAP" id="MF_01931">
    <property type="entry name" value="PurF"/>
    <property type="match status" value="1"/>
</dbReference>
<comment type="caution">
    <text evidence="10">The sequence shown here is derived from an EMBL/GenBank/DDBJ whole genome shotgun (WGS) entry which is preliminary data.</text>
</comment>
<proteinExistence type="inferred from homology"/>
<evidence type="ECO:0000256" key="1">
    <source>
        <dbReference type="ARBA" id="ARBA00005209"/>
    </source>
</evidence>
<keyword evidence="7" id="KW-0004">4Fe-4S</keyword>
<evidence type="ECO:0000256" key="4">
    <source>
        <dbReference type="ARBA" id="ARBA00022679"/>
    </source>
</evidence>
<feature type="binding site" evidence="7">
    <location>
        <position position="436"/>
    </location>
    <ligand>
        <name>[4Fe-4S] cluster</name>
        <dbReference type="ChEBI" id="CHEBI:49883"/>
    </ligand>
</feature>
<dbReference type="NCBIfam" id="TIGR01134">
    <property type="entry name" value="purF"/>
    <property type="match status" value="1"/>
</dbReference>
<keyword evidence="3 7" id="KW-0328">Glycosyltransferase</keyword>
<feature type="binding site" evidence="7">
    <location>
        <position position="237"/>
    </location>
    <ligand>
        <name>[4Fe-4S] cluster</name>
        <dbReference type="ChEBI" id="CHEBI:49883"/>
    </ligand>
</feature>
<feature type="active site" description="Nucleophile" evidence="7">
    <location>
        <position position="2"/>
    </location>
</feature>
<accession>A0ABS4KH47</accession>
<evidence type="ECO:0000313" key="11">
    <source>
        <dbReference type="Proteomes" id="UP001314903"/>
    </source>
</evidence>
<dbReference type="InterPro" id="IPR005854">
    <property type="entry name" value="PurF"/>
</dbReference>
<keyword evidence="6 7" id="KW-0315">Glutamine amidotransferase</keyword>
<name>A0ABS4KH47_9FIRM</name>
<dbReference type="Gene3D" id="3.40.50.2020">
    <property type="match status" value="1"/>
</dbReference>
<comment type="catalytic activity">
    <reaction evidence="7 8">
        <text>5-phospho-beta-D-ribosylamine + L-glutamate + diphosphate = 5-phospho-alpha-D-ribose 1-diphosphate + L-glutamine + H2O</text>
        <dbReference type="Rhea" id="RHEA:14905"/>
        <dbReference type="ChEBI" id="CHEBI:15377"/>
        <dbReference type="ChEBI" id="CHEBI:29985"/>
        <dbReference type="ChEBI" id="CHEBI:33019"/>
        <dbReference type="ChEBI" id="CHEBI:58017"/>
        <dbReference type="ChEBI" id="CHEBI:58359"/>
        <dbReference type="ChEBI" id="CHEBI:58681"/>
        <dbReference type="EC" id="2.4.2.14"/>
    </reaction>
</comment>
<feature type="binding site" evidence="7">
    <location>
        <position position="383"/>
    </location>
    <ligand>
        <name>[4Fe-4S] cluster</name>
        <dbReference type="ChEBI" id="CHEBI:49883"/>
    </ligand>
</feature>
<comment type="similarity">
    <text evidence="2 7 8">In the C-terminal section; belongs to the purine/pyrimidine phosphoribosyltransferase family.</text>
</comment>
<dbReference type="InterPro" id="IPR000836">
    <property type="entry name" value="PRTase_dom"/>
</dbReference>
<evidence type="ECO:0000259" key="9">
    <source>
        <dbReference type="PROSITE" id="PS51278"/>
    </source>
</evidence>
<feature type="binding site" evidence="7">
    <location>
        <position position="347"/>
    </location>
    <ligand>
        <name>Mg(2+)</name>
        <dbReference type="ChEBI" id="CHEBI:18420"/>
    </ligand>
</feature>
<dbReference type="GO" id="GO:0004044">
    <property type="term" value="F:amidophosphoribosyltransferase activity"/>
    <property type="evidence" value="ECO:0007669"/>
    <property type="project" value="UniProtKB-EC"/>
</dbReference>
<dbReference type="EMBL" id="JAGGLI010000007">
    <property type="protein sequence ID" value="MBP2027107.1"/>
    <property type="molecule type" value="Genomic_DNA"/>
</dbReference>
<protein>
    <recommendedName>
        <fullName evidence="7">Amidophosphoribosyltransferase</fullName>
        <shortName evidence="7">ATase</shortName>
        <ecNumber evidence="7">2.4.2.14</ecNumber>
    </recommendedName>
    <alternativeName>
        <fullName evidence="7">Glutamine phosphoribosylpyrophosphate amidotransferase</fullName>
        <shortName evidence="7">GPATase</shortName>
    </alternativeName>
</protein>
<keyword evidence="11" id="KW-1185">Reference proteome</keyword>
<dbReference type="SUPFAM" id="SSF56235">
    <property type="entry name" value="N-terminal nucleophile aminohydrolases (Ntn hydrolases)"/>
    <property type="match status" value="1"/>
</dbReference>
<feature type="binding site" evidence="7">
    <location>
        <position position="346"/>
    </location>
    <ligand>
        <name>Mg(2+)</name>
        <dbReference type="ChEBI" id="CHEBI:18420"/>
    </ligand>
</feature>
<dbReference type="PROSITE" id="PS51278">
    <property type="entry name" value="GATASE_TYPE_2"/>
    <property type="match status" value="1"/>
</dbReference>
<dbReference type="RefSeq" id="WP_209659827.1">
    <property type="nucleotide sequence ID" value="NZ_JAGGLI010000007.1"/>
</dbReference>
<comment type="cofactor">
    <cofactor evidence="7">
        <name>Mg(2+)</name>
        <dbReference type="ChEBI" id="CHEBI:18420"/>
    </cofactor>
    <text evidence="7">Binds 1 Mg(2+) ion per subunit.</text>
</comment>
<dbReference type="Gene3D" id="3.60.20.10">
    <property type="entry name" value="Glutamine Phosphoribosylpyrophosphate, subunit 1, domain 1"/>
    <property type="match status" value="1"/>
</dbReference>